<feature type="region of interest" description="Disordered" evidence="1">
    <location>
        <begin position="125"/>
        <end position="191"/>
    </location>
</feature>
<gene>
    <name evidence="2" type="ORF">BDP27DRAFT_1447691</name>
</gene>
<keyword evidence="3" id="KW-1185">Reference proteome</keyword>
<feature type="compositionally biased region" description="Basic and acidic residues" evidence="1">
    <location>
        <begin position="64"/>
        <end position="80"/>
    </location>
</feature>
<dbReference type="AlphaFoldDB" id="A0A9P5PWV3"/>
<name>A0A9P5PWV3_9AGAR</name>
<dbReference type="EMBL" id="JADNRY010000050">
    <property type="protein sequence ID" value="KAF9069530.1"/>
    <property type="molecule type" value="Genomic_DNA"/>
</dbReference>
<accession>A0A9P5PWV3</accession>
<reference evidence="2" key="1">
    <citation type="submission" date="2020-11" db="EMBL/GenBank/DDBJ databases">
        <authorList>
            <consortium name="DOE Joint Genome Institute"/>
            <person name="Ahrendt S."/>
            <person name="Riley R."/>
            <person name="Andreopoulos W."/>
            <person name="Labutti K."/>
            <person name="Pangilinan J."/>
            <person name="Ruiz-Duenas F.J."/>
            <person name="Barrasa J.M."/>
            <person name="Sanchez-Garcia M."/>
            <person name="Camarero S."/>
            <person name="Miyauchi S."/>
            <person name="Serrano A."/>
            <person name="Linde D."/>
            <person name="Babiker R."/>
            <person name="Drula E."/>
            <person name="Ayuso-Fernandez I."/>
            <person name="Pacheco R."/>
            <person name="Padilla G."/>
            <person name="Ferreira P."/>
            <person name="Barriuso J."/>
            <person name="Kellner H."/>
            <person name="Castanera R."/>
            <person name="Alfaro M."/>
            <person name="Ramirez L."/>
            <person name="Pisabarro A.G."/>
            <person name="Kuo A."/>
            <person name="Tritt A."/>
            <person name="Lipzen A."/>
            <person name="He G."/>
            <person name="Yan M."/>
            <person name="Ng V."/>
            <person name="Cullen D."/>
            <person name="Martin F."/>
            <person name="Rosso M.-N."/>
            <person name="Henrissat B."/>
            <person name="Hibbett D."/>
            <person name="Martinez A.T."/>
            <person name="Grigoriev I.V."/>
        </authorList>
    </citation>
    <scope>NUCLEOTIDE SEQUENCE</scope>
    <source>
        <strain evidence="2">AH 40177</strain>
    </source>
</reference>
<sequence length="617" mass="69690">MAEAAVLAVLGGAATASSQWVGPSAFTARHEESHRKEMGDIQLYNDRWYNNIPDQEVDSDEEKDFQRRRDEARQRVKEYGKSIQDYKGTSMLNPVKKIRTRNKVRASKRKTHELIDSFEDLVQRVSTRSQANSRASSRSGSEASTDTDSTIATTDSPPDLNLRNESILDWSHGRNPYSDNEPPTVTELSDQDDLGSEFDSLSTTFVSLQAGGADVLFFKKMIEAVETVIHSLGSNVHVIFLNEGTPPKYLVPKGFKTTFLKIENLEGGESEQRLLKALHNQEKGPAKMIWMKTSGVAMDKVDVQTLRKFLDVHFLGSREPRPYIVVDQPASIFYYSPLLIGADIVMNLFTTVTFSLIIVIFPPTHTPLSYERSQGIILRSPFEHISIHRRSTGLSDAEFAVARQEAIMLKSRMKESALNAMSIARTCDENIGGSKWIEEIFYPGYVPSPELDNDIQARIIDRAKIRYKKAWETLSPRAKDWIQGLPKLEPTKHDSYPPFPTGNIIIFRLRCSGIPSGCFLNELESSVDRRYPTVGLQTKYGMLKFDAVITFHSLVGPDTRGLVIMSGAVMLTVPTGDWRYFYKEFHGVLKHLYETHEWEERLKEVSSSTYLWGKGGV</sequence>
<evidence type="ECO:0000256" key="1">
    <source>
        <dbReference type="SAM" id="MobiDB-lite"/>
    </source>
</evidence>
<feature type="compositionally biased region" description="Polar residues" evidence="1">
    <location>
        <begin position="177"/>
        <end position="188"/>
    </location>
</feature>
<comment type="caution">
    <text evidence="2">The sequence shown here is derived from an EMBL/GenBank/DDBJ whole genome shotgun (WGS) entry which is preliminary data.</text>
</comment>
<dbReference type="OrthoDB" id="3057786at2759"/>
<evidence type="ECO:0000313" key="2">
    <source>
        <dbReference type="EMBL" id="KAF9069530.1"/>
    </source>
</evidence>
<feature type="compositionally biased region" description="Low complexity" evidence="1">
    <location>
        <begin position="126"/>
        <end position="159"/>
    </location>
</feature>
<proteinExistence type="predicted"/>
<organism evidence="2 3">
    <name type="scientific">Rhodocollybia butyracea</name>
    <dbReference type="NCBI Taxonomy" id="206335"/>
    <lineage>
        <taxon>Eukaryota</taxon>
        <taxon>Fungi</taxon>
        <taxon>Dikarya</taxon>
        <taxon>Basidiomycota</taxon>
        <taxon>Agaricomycotina</taxon>
        <taxon>Agaricomycetes</taxon>
        <taxon>Agaricomycetidae</taxon>
        <taxon>Agaricales</taxon>
        <taxon>Marasmiineae</taxon>
        <taxon>Omphalotaceae</taxon>
        <taxon>Rhodocollybia</taxon>
    </lineage>
</organism>
<evidence type="ECO:0000313" key="3">
    <source>
        <dbReference type="Proteomes" id="UP000772434"/>
    </source>
</evidence>
<feature type="region of interest" description="Disordered" evidence="1">
    <location>
        <begin position="53"/>
        <end position="83"/>
    </location>
</feature>
<dbReference type="Proteomes" id="UP000772434">
    <property type="component" value="Unassembled WGS sequence"/>
</dbReference>
<protein>
    <submittedName>
        <fullName evidence="2">Uncharacterized protein</fullName>
    </submittedName>
</protein>